<reference evidence="1 2" key="2">
    <citation type="submission" date="2019-01" db="EMBL/GenBank/DDBJ databases">
        <title>A chromosome length genome reference of the Java medaka (oryzias javanicus).</title>
        <authorList>
            <person name="Herpin A."/>
            <person name="Takehana Y."/>
            <person name="Naruse K."/>
            <person name="Ansai S."/>
            <person name="Kawaguchi M."/>
        </authorList>
    </citation>
    <scope>NUCLEOTIDE SEQUENCE [LARGE SCALE GENOMIC DNA]</scope>
    <source>
        <strain evidence="1">RS831</strain>
        <tissue evidence="1">Whole body</tissue>
    </source>
</reference>
<evidence type="ECO:0000313" key="1">
    <source>
        <dbReference type="EMBL" id="RVE65536.1"/>
    </source>
</evidence>
<dbReference type="EMBL" id="CM012448">
    <property type="protein sequence ID" value="RVE65536.1"/>
    <property type="molecule type" value="Genomic_DNA"/>
</dbReference>
<proteinExistence type="predicted"/>
<name>A0A437CRP3_ORYJA</name>
<dbReference type="AlphaFoldDB" id="A0A437CRP3"/>
<dbReference type="Proteomes" id="UP000283210">
    <property type="component" value="Chromosome 12"/>
</dbReference>
<evidence type="ECO:0000313" key="2">
    <source>
        <dbReference type="Proteomes" id="UP000283210"/>
    </source>
</evidence>
<protein>
    <submittedName>
        <fullName evidence="1">Uncharacterized protein</fullName>
    </submittedName>
</protein>
<keyword evidence="2" id="KW-1185">Reference proteome</keyword>
<reference evidence="1 2" key="1">
    <citation type="submission" date="2018-11" db="EMBL/GenBank/DDBJ databases">
        <authorList>
            <person name="Lopez-Roques C."/>
            <person name="Donnadieu C."/>
            <person name="Bouchez O."/>
            <person name="Klopp C."/>
            <person name="Cabau C."/>
            <person name="Zahm M."/>
        </authorList>
    </citation>
    <scope>NUCLEOTIDE SEQUENCE [LARGE SCALE GENOMIC DNA]</scope>
    <source>
        <strain evidence="1">RS831</strain>
        <tissue evidence="1">Whole body</tissue>
    </source>
</reference>
<accession>A0A437CRP3</accession>
<gene>
    <name evidence="1" type="ORF">OJAV_G00117900</name>
</gene>
<sequence>MLGEEMDHMDWVEAGTESDHPVIVLIFDVFFLNEREAASEREEKRLSELVCTWEEDKSGENQEWTLKIVETFVISTGFLLESIWILAFISSSHLPSSIHHLYISTPLNSSLITVVWNSRLGH</sequence>
<organism evidence="1 2">
    <name type="scientific">Oryzias javanicus</name>
    <name type="common">Javanese ricefish</name>
    <name type="synonym">Aplocheilus javanicus</name>
    <dbReference type="NCBI Taxonomy" id="123683"/>
    <lineage>
        <taxon>Eukaryota</taxon>
        <taxon>Metazoa</taxon>
        <taxon>Chordata</taxon>
        <taxon>Craniata</taxon>
        <taxon>Vertebrata</taxon>
        <taxon>Euteleostomi</taxon>
        <taxon>Actinopterygii</taxon>
        <taxon>Neopterygii</taxon>
        <taxon>Teleostei</taxon>
        <taxon>Neoteleostei</taxon>
        <taxon>Acanthomorphata</taxon>
        <taxon>Ovalentaria</taxon>
        <taxon>Atherinomorphae</taxon>
        <taxon>Beloniformes</taxon>
        <taxon>Adrianichthyidae</taxon>
        <taxon>Oryziinae</taxon>
        <taxon>Oryzias</taxon>
    </lineage>
</organism>